<comment type="caution">
    <text evidence="3">The sequence shown here is derived from an EMBL/GenBank/DDBJ whole genome shotgun (WGS) entry which is preliminary data.</text>
</comment>
<dbReference type="Proteomes" id="UP001168363">
    <property type="component" value="Unassembled WGS sequence"/>
</dbReference>
<dbReference type="InterPro" id="IPR019965">
    <property type="entry name" value="PPOX_F420-dep_Rv2061_put"/>
</dbReference>
<reference evidence="3" key="1">
    <citation type="submission" date="2023-06" db="EMBL/GenBank/DDBJ databases">
        <title>Genome sequence of Nocardioides sp. SOB44.</title>
        <authorList>
            <person name="Zhang G."/>
        </authorList>
    </citation>
    <scope>NUCLEOTIDE SEQUENCE</scope>
    <source>
        <strain evidence="3">SOB44</strain>
    </source>
</reference>
<keyword evidence="1 3" id="KW-0560">Oxidoreductase</keyword>
<dbReference type="SUPFAM" id="SSF50475">
    <property type="entry name" value="FMN-binding split barrel"/>
    <property type="match status" value="1"/>
</dbReference>
<dbReference type="RefSeq" id="WP_302705872.1">
    <property type="nucleotide sequence ID" value="NZ_JAULSC010000002.1"/>
</dbReference>
<feature type="domain" description="Pyridoxamine 5'-phosphate oxidase N-terminal" evidence="2">
    <location>
        <begin position="4"/>
        <end position="109"/>
    </location>
</feature>
<keyword evidence="4" id="KW-1185">Reference proteome</keyword>
<evidence type="ECO:0000313" key="3">
    <source>
        <dbReference type="EMBL" id="MDO3394871.1"/>
    </source>
</evidence>
<dbReference type="GO" id="GO:0016491">
    <property type="term" value="F:oxidoreductase activity"/>
    <property type="evidence" value="ECO:0007669"/>
    <property type="project" value="UniProtKB-KW"/>
</dbReference>
<dbReference type="EMBL" id="JAULSC010000002">
    <property type="protein sequence ID" value="MDO3394871.1"/>
    <property type="molecule type" value="Genomic_DNA"/>
</dbReference>
<evidence type="ECO:0000313" key="4">
    <source>
        <dbReference type="Proteomes" id="UP001168363"/>
    </source>
</evidence>
<proteinExistence type="predicted"/>
<evidence type="ECO:0000256" key="1">
    <source>
        <dbReference type="ARBA" id="ARBA00023002"/>
    </source>
</evidence>
<dbReference type="NCBIfam" id="TIGR03666">
    <property type="entry name" value="Rv2061_F420"/>
    <property type="match status" value="1"/>
</dbReference>
<dbReference type="PANTHER" id="PTHR35176">
    <property type="entry name" value="HEME OXYGENASE HI_0854-RELATED"/>
    <property type="match status" value="1"/>
</dbReference>
<dbReference type="Pfam" id="PF01243">
    <property type="entry name" value="PNPOx_N"/>
    <property type="match status" value="1"/>
</dbReference>
<dbReference type="Gene3D" id="2.30.110.10">
    <property type="entry name" value="Electron Transport, Fmn-binding Protein, Chain A"/>
    <property type="match status" value="1"/>
</dbReference>
<gene>
    <name evidence="3" type="ORF">QWJ41_04015</name>
</gene>
<dbReference type="InterPro" id="IPR052019">
    <property type="entry name" value="F420H2_bilvrd_red/Heme_oxyg"/>
</dbReference>
<protein>
    <submittedName>
        <fullName evidence="3">PPOX class F420-dependent oxidoreductase</fullName>
        <ecNumber evidence="3">1.-.-.-</ecNumber>
    </submittedName>
</protein>
<sequence length="135" mass="14710">MTTAEQLAGEKYLALTTFRRSGEPVTTPVRVVPVSDGRLGLWTAAGTGETERLAHDQRVQVEPCDVRGRTQEKTSPVDGRAVMVRSGALFDEVHGRVREKYGWTTTATRLLARLGPQGRRGPGHADTVVLVSLDD</sequence>
<organism evidence="3 4">
    <name type="scientific">Nocardioides cremeus</name>
    <dbReference type="NCBI Taxonomy" id="3058044"/>
    <lineage>
        <taxon>Bacteria</taxon>
        <taxon>Bacillati</taxon>
        <taxon>Actinomycetota</taxon>
        <taxon>Actinomycetes</taxon>
        <taxon>Propionibacteriales</taxon>
        <taxon>Nocardioidaceae</taxon>
        <taxon>Nocardioides</taxon>
    </lineage>
</organism>
<evidence type="ECO:0000259" key="2">
    <source>
        <dbReference type="Pfam" id="PF01243"/>
    </source>
</evidence>
<accession>A0ABT8TM29</accession>
<dbReference type="PANTHER" id="PTHR35176:SF11">
    <property type="entry name" value="PYRIDOXAMINE 5'-PHOSPHATE OXIDASE FAMILY PROTEIN"/>
    <property type="match status" value="1"/>
</dbReference>
<dbReference type="InterPro" id="IPR012349">
    <property type="entry name" value="Split_barrel_FMN-bd"/>
</dbReference>
<name>A0ABT8TM29_9ACTN</name>
<dbReference type="InterPro" id="IPR011576">
    <property type="entry name" value="Pyridox_Oxase_N"/>
</dbReference>
<dbReference type="EC" id="1.-.-.-" evidence="3"/>